<evidence type="ECO:0000313" key="2">
    <source>
        <dbReference type="EMBL" id="GAA4454796.1"/>
    </source>
</evidence>
<evidence type="ECO:0000313" key="3">
    <source>
        <dbReference type="Proteomes" id="UP001501410"/>
    </source>
</evidence>
<reference evidence="3" key="1">
    <citation type="journal article" date="2019" name="Int. J. Syst. Evol. Microbiol.">
        <title>The Global Catalogue of Microorganisms (GCM) 10K type strain sequencing project: providing services to taxonomists for standard genome sequencing and annotation.</title>
        <authorList>
            <consortium name="The Broad Institute Genomics Platform"/>
            <consortium name="The Broad Institute Genome Sequencing Center for Infectious Disease"/>
            <person name="Wu L."/>
            <person name="Ma J."/>
        </authorList>
    </citation>
    <scope>NUCLEOTIDE SEQUENCE [LARGE SCALE GENOMIC DNA]</scope>
    <source>
        <strain evidence="3">JCM 31921</strain>
    </source>
</reference>
<sequence length="794" mass="85659">MVDINGFFDASGANIAPLLGYRGELHSEIEVFPNGSACDNYYVICAQTDFPFNYVLKIFNVDASVPTAISVTALPDLISWYGNPDFTSDPAHYVHTWNKQGVGYPVVTSPVKSDGSRIFYTVCRNNDGLDAVGNPINPRLCVRSWRFAADGTYAEQPEVRLVEQSGAAPNDATAHMTIADISSDGNKIAYPGPYGLNVYNVITGTVMNYPIPDLYNRSDLDVASITGIEWLPQFNRWYVSYVHLPVGAPKAVGNMIYFNDGSTTINSVGFTLPAGTGASEIELGKDFRLYFAGCPTCSLPGSTHFVIGGSYAPAGGSPVTSPGTLYSFDPGNPSLGFTSHPTLVKGSTYNGFYYYINNQIDGEDLSYWSGSSSSIVADATINNRVSLTSPGLCYPASSWGQLQILDNSYLIMEFKDLAGNPVTLSPKEEYSISWEEVNPCGYSSIPGSALNYSDTWHSGSGPINLSSYGSGALGSISNYGKYIGVEIKVRNKCNPADIQSYKSLIMLDSNALDCDANFRFEMSIQSSGTPQLLGDIVPRKNHPGSTYTFDYGFTTTSYPVTNVYTPGSYTVCLTENKADGSKCTKCIDVCYADPFPSSAPAAGTPDCNSNFTFKYNYASDGSPVANGSVFLDSYHPSSTYSYNWGDGTVTSNPISKHYAPGNYTICVSEYPAAPMSLPCITCMDICISAGGDIMSRTTTEPIAKGNSILEDKMLISPNPARDNTDLTIELSADQMVQITMADIMGRQVSSIHKGYLQSGQHKFKINTENLSSGIYQVQLTTGNKVSTQKLSVVK</sequence>
<evidence type="ECO:0000259" key="1">
    <source>
        <dbReference type="Pfam" id="PF18962"/>
    </source>
</evidence>
<protein>
    <recommendedName>
        <fullName evidence="1">Secretion system C-terminal sorting domain-containing protein</fullName>
    </recommendedName>
</protein>
<dbReference type="InterPro" id="IPR026444">
    <property type="entry name" value="Secre_tail"/>
</dbReference>
<organism evidence="2 3">
    <name type="scientific">Rurimicrobium arvi</name>
    <dbReference type="NCBI Taxonomy" id="2049916"/>
    <lineage>
        <taxon>Bacteria</taxon>
        <taxon>Pseudomonadati</taxon>
        <taxon>Bacteroidota</taxon>
        <taxon>Chitinophagia</taxon>
        <taxon>Chitinophagales</taxon>
        <taxon>Chitinophagaceae</taxon>
        <taxon>Rurimicrobium</taxon>
    </lineage>
</organism>
<dbReference type="Proteomes" id="UP001501410">
    <property type="component" value="Unassembled WGS sequence"/>
</dbReference>
<dbReference type="Pfam" id="PF18962">
    <property type="entry name" value="Por_Secre_tail"/>
    <property type="match status" value="1"/>
</dbReference>
<dbReference type="NCBIfam" id="TIGR04183">
    <property type="entry name" value="Por_Secre_tail"/>
    <property type="match status" value="1"/>
</dbReference>
<gene>
    <name evidence="2" type="ORF">GCM10023092_17360</name>
</gene>
<comment type="caution">
    <text evidence="2">The sequence shown here is derived from an EMBL/GenBank/DDBJ whole genome shotgun (WGS) entry which is preliminary data.</text>
</comment>
<name>A0ABP8MRM1_9BACT</name>
<dbReference type="EMBL" id="BAABEZ010000022">
    <property type="protein sequence ID" value="GAA4454796.1"/>
    <property type="molecule type" value="Genomic_DNA"/>
</dbReference>
<accession>A0ABP8MRM1</accession>
<keyword evidence="3" id="KW-1185">Reference proteome</keyword>
<feature type="domain" description="Secretion system C-terminal sorting" evidence="1">
    <location>
        <begin position="715"/>
        <end position="792"/>
    </location>
</feature>
<proteinExistence type="predicted"/>